<dbReference type="Pfam" id="PF00347">
    <property type="entry name" value="Ribosomal_L6"/>
    <property type="match status" value="1"/>
</dbReference>
<name>A0AAI9WXH5_9ASCO</name>
<keyword evidence="3 4" id="KW-0687">Ribonucleoprotein</keyword>
<keyword evidence="2 4" id="KW-0689">Ribosomal protein</keyword>
<accession>A0AAI9WXH5</accession>
<evidence type="ECO:0000259" key="5">
    <source>
        <dbReference type="Pfam" id="PF00347"/>
    </source>
</evidence>
<dbReference type="PANTHER" id="PTHR11655">
    <property type="entry name" value="60S/50S RIBOSOMAL PROTEIN L6/L9"/>
    <property type="match status" value="1"/>
</dbReference>
<dbReference type="GO" id="GO:0019843">
    <property type="term" value="F:rRNA binding"/>
    <property type="evidence" value="ECO:0007669"/>
    <property type="project" value="InterPro"/>
</dbReference>
<dbReference type="Gene3D" id="3.90.930.12">
    <property type="entry name" value="Ribosomal protein L6, alpha-beta domain"/>
    <property type="match status" value="2"/>
</dbReference>
<dbReference type="InterPro" id="IPR036789">
    <property type="entry name" value="Ribosomal_uL6-like_a/b-dom_sf"/>
</dbReference>
<evidence type="ECO:0000313" key="6">
    <source>
        <dbReference type="EMBL" id="KAI3404078.1"/>
    </source>
</evidence>
<evidence type="ECO:0000313" key="7">
    <source>
        <dbReference type="Proteomes" id="UP001202479"/>
    </source>
</evidence>
<organism evidence="6 7">
    <name type="scientific">Candida oxycetoniae</name>
    <dbReference type="NCBI Taxonomy" id="497107"/>
    <lineage>
        <taxon>Eukaryota</taxon>
        <taxon>Fungi</taxon>
        <taxon>Dikarya</taxon>
        <taxon>Ascomycota</taxon>
        <taxon>Saccharomycotina</taxon>
        <taxon>Pichiomycetes</taxon>
        <taxon>Debaryomycetaceae</taxon>
        <taxon>Candida/Lodderomyces clade</taxon>
        <taxon>Candida</taxon>
    </lineage>
</organism>
<dbReference type="RefSeq" id="XP_049179823.1">
    <property type="nucleotide sequence ID" value="XM_049324415.1"/>
</dbReference>
<dbReference type="GeneID" id="73380731"/>
<evidence type="ECO:0000256" key="1">
    <source>
        <dbReference type="ARBA" id="ARBA00009356"/>
    </source>
</evidence>
<comment type="caution">
    <text evidence="6">The sequence shown here is derived from an EMBL/GenBank/DDBJ whole genome shotgun (WGS) entry which is preliminary data.</text>
</comment>
<dbReference type="PANTHER" id="PTHR11655:SF14">
    <property type="entry name" value="LARGE RIBOSOMAL SUBUNIT PROTEIN UL6M"/>
    <property type="match status" value="1"/>
</dbReference>
<reference evidence="6" key="1">
    <citation type="journal article" date="2022" name="DNA Res.">
        <title>Genome analysis of five recently described species of the CUG-Ser clade uncovers Candida theae as a new hybrid lineage with pathogenic potential in the Candida parapsilosis species complex.</title>
        <authorList>
            <person name="Mixao V."/>
            <person name="Del Olmo V."/>
            <person name="Hegedusova E."/>
            <person name="Saus E."/>
            <person name="Pryszcz L."/>
            <person name="Cillingova A."/>
            <person name="Nosek J."/>
            <person name="Gabaldon T."/>
        </authorList>
    </citation>
    <scope>NUCLEOTIDE SEQUENCE</scope>
    <source>
        <strain evidence="6">CBS 10844</strain>
    </source>
</reference>
<keyword evidence="7" id="KW-1185">Reference proteome</keyword>
<dbReference type="InterPro" id="IPR019906">
    <property type="entry name" value="Ribosomal_uL6_bac-type"/>
</dbReference>
<dbReference type="GO" id="GO:0003735">
    <property type="term" value="F:structural constituent of ribosome"/>
    <property type="evidence" value="ECO:0007669"/>
    <property type="project" value="InterPro"/>
</dbReference>
<dbReference type="GO" id="GO:0005762">
    <property type="term" value="C:mitochondrial large ribosomal subunit"/>
    <property type="evidence" value="ECO:0007669"/>
    <property type="project" value="TreeGrafter"/>
</dbReference>
<dbReference type="InterPro" id="IPR002358">
    <property type="entry name" value="Ribosomal_uL6_CS"/>
</dbReference>
<dbReference type="SUPFAM" id="SSF56053">
    <property type="entry name" value="Ribosomal protein L6"/>
    <property type="match status" value="2"/>
</dbReference>
<evidence type="ECO:0000256" key="4">
    <source>
        <dbReference type="RuleBase" id="RU003869"/>
    </source>
</evidence>
<gene>
    <name evidence="6" type="ORF">KGF56_003114</name>
</gene>
<dbReference type="EMBL" id="JAHUZD010000108">
    <property type="protein sequence ID" value="KAI3404078.1"/>
    <property type="molecule type" value="Genomic_DNA"/>
</dbReference>
<evidence type="ECO:0000256" key="2">
    <source>
        <dbReference type="ARBA" id="ARBA00022980"/>
    </source>
</evidence>
<dbReference type="GO" id="GO:0006412">
    <property type="term" value="P:translation"/>
    <property type="evidence" value="ECO:0007669"/>
    <property type="project" value="InterPro"/>
</dbReference>
<comment type="similarity">
    <text evidence="1 4">Belongs to the universal ribosomal protein uL6 family.</text>
</comment>
<dbReference type="InterPro" id="IPR020040">
    <property type="entry name" value="Ribosomal_uL6_a/b-dom"/>
</dbReference>
<evidence type="ECO:0000256" key="3">
    <source>
        <dbReference type="ARBA" id="ARBA00023274"/>
    </source>
</evidence>
<dbReference type="PRINTS" id="PR00059">
    <property type="entry name" value="RIBOSOMALL6"/>
</dbReference>
<dbReference type="Proteomes" id="UP001202479">
    <property type="component" value="Unassembled WGS sequence"/>
</dbReference>
<protein>
    <submittedName>
        <fullName evidence="6">MRPL6</fullName>
    </submittedName>
</protein>
<sequence length="227" mass="25341">MLAGIGRFQRFQIRQFSSSGKCLSNIGRKPLKIIDGVKYSVESIPVEFCKSFTKRNTNYILDRQVVVKGPLGTIKTEIPQFFQVEPSQDDPSYLHVSVHDPDNKTQRSLWGTLRSAIQNAITGTSEGHMAILKFVGTGYRAILEKNDKGEDVIALKLGFPYTPKLVVPKGLKVSSPNPARLIVEGCDKQQVKLFAAVIREHKKPEPYKGKGIFVDGETIVLKEKKIK</sequence>
<proteinExistence type="inferred from homology"/>
<dbReference type="PROSITE" id="PS00525">
    <property type="entry name" value="RIBOSOMAL_L6_1"/>
    <property type="match status" value="1"/>
</dbReference>
<dbReference type="InterPro" id="IPR000702">
    <property type="entry name" value="Ribosomal_uL6-like"/>
</dbReference>
<dbReference type="AlphaFoldDB" id="A0AAI9WXH5"/>
<feature type="domain" description="Large ribosomal subunit protein uL6 alpha-beta" evidence="5">
    <location>
        <begin position="138"/>
        <end position="212"/>
    </location>
</feature>